<dbReference type="OrthoDB" id="5964810at2759"/>
<evidence type="ECO:0000256" key="2">
    <source>
        <dbReference type="SAM" id="MobiDB-lite"/>
    </source>
</evidence>
<evidence type="ECO:0000313" key="5">
    <source>
        <dbReference type="Proteomes" id="UP000499080"/>
    </source>
</evidence>
<reference evidence="4 5" key="1">
    <citation type="journal article" date="2019" name="Sci. Rep.">
        <title>Orb-weaving spider Araneus ventricosus genome elucidates the spidroin gene catalogue.</title>
        <authorList>
            <person name="Kono N."/>
            <person name="Nakamura H."/>
            <person name="Ohtoshi R."/>
            <person name="Moran D.A.P."/>
            <person name="Shinohara A."/>
            <person name="Yoshida Y."/>
            <person name="Fujiwara M."/>
            <person name="Mori M."/>
            <person name="Tomita M."/>
            <person name="Arakawa K."/>
        </authorList>
    </citation>
    <scope>NUCLEOTIDE SEQUENCE [LARGE SCALE GENOMIC DNA]</scope>
</reference>
<keyword evidence="1" id="KW-0863">Zinc-finger</keyword>
<evidence type="ECO:0000259" key="3">
    <source>
        <dbReference type="PROSITE" id="PS50157"/>
    </source>
</evidence>
<organism evidence="4 5">
    <name type="scientific">Araneus ventricosus</name>
    <name type="common">Orbweaver spider</name>
    <name type="synonym">Epeira ventricosa</name>
    <dbReference type="NCBI Taxonomy" id="182803"/>
    <lineage>
        <taxon>Eukaryota</taxon>
        <taxon>Metazoa</taxon>
        <taxon>Ecdysozoa</taxon>
        <taxon>Arthropoda</taxon>
        <taxon>Chelicerata</taxon>
        <taxon>Arachnida</taxon>
        <taxon>Araneae</taxon>
        <taxon>Araneomorphae</taxon>
        <taxon>Entelegynae</taxon>
        <taxon>Araneoidea</taxon>
        <taxon>Araneidae</taxon>
        <taxon>Araneus</taxon>
    </lineage>
</organism>
<dbReference type="PANTHER" id="PTHR33845:SF1">
    <property type="entry name" value="C2H2-TYPE DOMAIN-CONTAINING PROTEIN"/>
    <property type="match status" value="1"/>
</dbReference>
<name>A0A4Y2RN09_ARAVE</name>
<comment type="caution">
    <text evidence="4">The sequence shown here is derived from an EMBL/GenBank/DDBJ whole genome shotgun (WGS) entry which is preliminary data.</text>
</comment>
<proteinExistence type="predicted"/>
<feature type="compositionally biased region" description="Basic and acidic residues" evidence="2">
    <location>
        <begin position="126"/>
        <end position="136"/>
    </location>
</feature>
<evidence type="ECO:0000313" key="4">
    <source>
        <dbReference type="EMBL" id="GBN76790.1"/>
    </source>
</evidence>
<dbReference type="PANTHER" id="PTHR33845">
    <property type="entry name" value="C2H2-TYPE DOMAIN-CONTAINING PROTEIN"/>
    <property type="match status" value="1"/>
</dbReference>
<gene>
    <name evidence="4" type="ORF">AVEN_105344_1</name>
</gene>
<sequence length="991" mass="113718">MDYSRCVCYSLNWGHCGADKPSKTDQFYNLTELDAEAYNKHFSKGEVIRSRLSLKENIQNEICTFHKVKCLRERKACDHPEHSSKNVSGLRPLTRWMFQELIREFPGKVIPANGFLCTTHRKGLNEEKHPVEKTGETDDDDPNYDPKTFEITVVNKEKLANLAEAADTTPVKFNISTPVNELSDSTKRYMKRKLQQHIDGVAKQFCENVAPGQSNDLLSLLQKEDLSEKKTPNDSFIEKLVTAYNMSNSVSDKITVLTLVPNNFTQNEICEKFSCSRYQVLQANRINLIQISTPKTLRERLDTTKAEHFLQYLFSSGSVQDVAYGTTLLQFKEGDKLRVPQTVLTVLKSHTILLYKQYCSVNGYTPLSDSVLFKIIKEIKLKQMKSLSGLDNVIAEGLDSMTNLLGMANKIFEPSELKQVSLKIEKALRYLKLGHKLHCSSDSCQGIASHCPLFAISDPNDVDFRQICEYYDDHSLICPECMDIFELLHFMKQKVLRIENEDFQIELLYDLQCIHNTLLNWMKHTIRDVQQTNAKIFAVSKLTSKTALWIKDWAQKIIPIKFRESQREYFGKKGMSLHIDVLLFKIDDTLQKQVYFTILERSDQGLEHTLSVLEHVAKQVKTDFPTICHIFMKSDNAGCYSGNGHIQLEIQILKKYGIKLLRHDYNEPQRGKDQCDREAANAQHCRTAYLNSGKNISNASELKESLLYMGGVKNSKVSVIEINNSNTHYTFQIIQNISTYHSAEATDTGLKVWQYFGIGPGKDISLNEEAVFSSGYNVLSEFSSSQQHTLNNAFSVKTKRKRLDREYAANYFCSDQNCMSSFHTDEQLQQHIYSGQHNYAKIVTSYDKIKQSFINTVQGNKLLSSESHTCKLPTNAVSEKFNENILSGISSEGWALPARKNVRFSNKQKEFVIEKFNFGETTGQKQTPEQVQHAMRMEIQEGKKRFSPEEYLSKVQIQSLFARFARKKVFQLSQIQKFNRKIPILMMKKQK</sequence>
<keyword evidence="5" id="KW-1185">Reference proteome</keyword>
<keyword evidence="1" id="KW-0862">Zinc</keyword>
<dbReference type="PROSITE" id="PS50157">
    <property type="entry name" value="ZINC_FINGER_C2H2_2"/>
    <property type="match status" value="1"/>
</dbReference>
<dbReference type="AlphaFoldDB" id="A0A4Y2RN09"/>
<protein>
    <recommendedName>
        <fullName evidence="3">C2H2-type domain-containing protein</fullName>
    </recommendedName>
</protein>
<dbReference type="GO" id="GO:0008270">
    <property type="term" value="F:zinc ion binding"/>
    <property type="evidence" value="ECO:0007669"/>
    <property type="project" value="UniProtKB-KW"/>
</dbReference>
<dbReference type="EMBL" id="BGPR01017644">
    <property type="protein sequence ID" value="GBN76790.1"/>
    <property type="molecule type" value="Genomic_DNA"/>
</dbReference>
<dbReference type="InterPro" id="IPR013087">
    <property type="entry name" value="Znf_C2H2_type"/>
</dbReference>
<dbReference type="Proteomes" id="UP000499080">
    <property type="component" value="Unassembled WGS sequence"/>
</dbReference>
<evidence type="ECO:0000256" key="1">
    <source>
        <dbReference type="PROSITE-ProRule" id="PRU00042"/>
    </source>
</evidence>
<feature type="region of interest" description="Disordered" evidence="2">
    <location>
        <begin position="126"/>
        <end position="145"/>
    </location>
</feature>
<dbReference type="PROSITE" id="PS00028">
    <property type="entry name" value="ZINC_FINGER_C2H2_1"/>
    <property type="match status" value="1"/>
</dbReference>
<feature type="domain" description="C2H2-type" evidence="3">
    <location>
        <begin position="811"/>
        <end position="842"/>
    </location>
</feature>
<accession>A0A4Y2RN09</accession>
<keyword evidence="1" id="KW-0479">Metal-binding</keyword>